<accession>A0A6M3KWW8</accession>
<organism evidence="1">
    <name type="scientific">viral metagenome</name>
    <dbReference type="NCBI Taxonomy" id="1070528"/>
    <lineage>
        <taxon>unclassified sequences</taxon>
        <taxon>metagenomes</taxon>
        <taxon>organismal metagenomes</taxon>
    </lineage>
</organism>
<dbReference type="AlphaFoldDB" id="A0A6M3KWW8"/>
<dbReference type="Gene3D" id="3.90.550.10">
    <property type="entry name" value="Spore Coat Polysaccharide Biosynthesis Protein SpsA, Chain A"/>
    <property type="match status" value="1"/>
</dbReference>
<reference evidence="1" key="1">
    <citation type="submission" date="2020-03" db="EMBL/GenBank/DDBJ databases">
        <title>The deep terrestrial virosphere.</title>
        <authorList>
            <person name="Holmfeldt K."/>
            <person name="Nilsson E."/>
            <person name="Simone D."/>
            <person name="Lopez-Fernandez M."/>
            <person name="Wu X."/>
            <person name="de Brujin I."/>
            <person name="Lundin D."/>
            <person name="Andersson A."/>
            <person name="Bertilsson S."/>
            <person name="Dopson M."/>
        </authorList>
    </citation>
    <scope>NUCLEOTIDE SEQUENCE</scope>
    <source>
        <strain evidence="1">MM415B02076</strain>
    </source>
</reference>
<gene>
    <name evidence="1" type="ORF">MM415B02076_0010</name>
</gene>
<protein>
    <recommendedName>
        <fullName evidence="2">Glycosyltransferase</fullName>
    </recommendedName>
</protein>
<proteinExistence type="predicted"/>
<dbReference type="SUPFAM" id="SSF53448">
    <property type="entry name" value="Nucleotide-diphospho-sugar transferases"/>
    <property type="match status" value="1"/>
</dbReference>
<dbReference type="InterPro" id="IPR029044">
    <property type="entry name" value="Nucleotide-diphossugar_trans"/>
</dbReference>
<dbReference type="EMBL" id="MT142637">
    <property type="protein sequence ID" value="QJA86479.1"/>
    <property type="molecule type" value="Genomic_DNA"/>
</dbReference>
<name>A0A6M3KWW8_9ZZZZ</name>
<evidence type="ECO:0000313" key="1">
    <source>
        <dbReference type="EMBL" id="QJA86479.1"/>
    </source>
</evidence>
<sequence length="201" mass="22835">MNITIGIMSHEPGELLERCLKSLIDIDAGVPYELKLQLTPGTNPENWNRLFAKCNGDLVCMLEDDTAALRPMWLKSLVDTMLRFPDCGLVMPVETKDGIRPDPGFVPWLNKTSQVIQTFGFCNLIRKGIDLKADENLTYFVDIDLAYQIQQANWKCYCNGHVQMLHGATQGRLSNASDIIEKQREDREYLAKKWSLQDAQA</sequence>
<evidence type="ECO:0008006" key="2">
    <source>
        <dbReference type="Google" id="ProtNLM"/>
    </source>
</evidence>